<keyword evidence="2" id="KW-1185">Reference proteome</keyword>
<reference evidence="1" key="1">
    <citation type="journal article" date="2019" name="bioRxiv">
        <title>The Genome of the Zebra Mussel, Dreissena polymorpha: A Resource for Invasive Species Research.</title>
        <authorList>
            <person name="McCartney M.A."/>
            <person name="Auch B."/>
            <person name="Kono T."/>
            <person name="Mallez S."/>
            <person name="Zhang Y."/>
            <person name="Obille A."/>
            <person name="Becker A."/>
            <person name="Abrahante J.E."/>
            <person name="Garbe J."/>
            <person name="Badalamenti J.P."/>
            <person name="Herman A."/>
            <person name="Mangelson H."/>
            <person name="Liachko I."/>
            <person name="Sullivan S."/>
            <person name="Sone E.D."/>
            <person name="Koren S."/>
            <person name="Silverstein K.A.T."/>
            <person name="Beckman K.B."/>
            <person name="Gohl D.M."/>
        </authorList>
    </citation>
    <scope>NUCLEOTIDE SEQUENCE</scope>
    <source>
        <strain evidence="1">Duluth1</strain>
        <tissue evidence="1">Whole animal</tissue>
    </source>
</reference>
<comment type="caution">
    <text evidence="1">The sequence shown here is derived from an EMBL/GenBank/DDBJ whole genome shotgun (WGS) entry which is preliminary data.</text>
</comment>
<organism evidence="1 2">
    <name type="scientific">Dreissena polymorpha</name>
    <name type="common">Zebra mussel</name>
    <name type="synonym">Mytilus polymorpha</name>
    <dbReference type="NCBI Taxonomy" id="45954"/>
    <lineage>
        <taxon>Eukaryota</taxon>
        <taxon>Metazoa</taxon>
        <taxon>Spiralia</taxon>
        <taxon>Lophotrochozoa</taxon>
        <taxon>Mollusca</taxon>
        <taxon>Bivalvia</taxon>
        <taxon>Autobranchia</taxon>
        <taxon>Heteroconchia</taxon>
        <taxon>Euheterodonta</taxon>
        <taxon>Imparidentia</taxon>
        <taxon>Neoheterodontei</taxon>
        <taxon>Myida</taxon>
        <taxon>Dreissenoidea</taxon>
        <taxon>Dreissenidae</taxon>
        <taxon>Dreissena</taxon>
    </lineage>
</organism>
<name>A0A9D4L9I3_DREPO</name>
<sequence length="177" mass="19764">MKIQYCSISWSFTSLYCKKQPVNFLTEEELRSIPGISSRQTSTIVDVRNRFGNLTAESFQTLTRQSLSENVTQLLDFTPDRQLGKGRSQQSLNIMLGAIPKKVKDPIPEAPKLEKQTDGVASEKLVSEIAQWEDVQEVLSTAKQLVAAKKQGDCSAFSDFFDKGTTTALCQRQYSSS</sequence>
<reference evidence="1" key="2">
    <citation type="submission" date="2020-11" db="EMBL/GenBank/DDBJ databases">
        <authorList>
            <person name="McCartney M.A."/>
            <person name="Auch B."/>
            <person name="Kono T."/>
            <person name="Mallez S."/>
            <person name="Becker A."/>
            <person name="Gohl D.M."/>
            <person name="Silverstein K.A.T."/>
            <person name="Koren S."/>
            <person name="Bechman K.B."/>
            <person name="Herman A."/>
            <person name="Abrahante J.E."/>
            <person name="Garbe J."/>
        </authorList>
    </citation>
    <scope>NUCLEOTIDE SEQUENCE</scope>
    <source>
        <strain evidence="1">Duluth1</strain>
        <tissue evidence="1">Whole animal</tissue>
    </source>
</reference>
<gene>
    <name evidence="1" type="ORF">DPMN_097025</name>
</gene>
<dbReference type="EMBL" id="JAIWYP010000003">
    <property type="protein sequence ID" value="KAH3854482.1"/>
    <property type="molecule type" value="Genomic_DNA"/>
</dbReference>
<accession>A0A9D4L9I3</accession>
<evidence type="ECO:0000313" key="2">
    <source>
        <dbReference type="Proteomes" id="UP000828390"/>
    </source>
</evidence>
<dbReference type="AlphaFoldDB" id="A0A9D4L9I3"/>
<proteinExistence type="predicted"/>
<evidence type="ECO:0000313" key="1">
    <source>
        <dbReference type="EMBL" id="KAH3854482.1"/>
    </source>
</evidence>
<protein>
    <submittedName>
        <fullName evidence="1">Uncharacterized protein</fullName>
    </submittedName>
</protein>
<dbReference type="Proteomes" id="UP000828390">
    <property type="component" value="Unassembled WGS sequence"/>
</dbReference>